<organism evidence="3 4">
    <name type="scientific">Electrophorus electricus</name>
    <name type="common">Electric eel</name>
    <name type="synonym">Gymnotus electricus</name>
    <dbReference type="NCBI Taxonomy" id="8005"/>
    <lineage>
        <taxon>Eukaryota</taxon>
        <taxon>Metazoa</taxon>
        <taxon>Chordata</taxon>
        <taxon>Craniata</taxon>
        <taxon>Vertebrata</taxon>
        <taxon>Euteleostomi</taxon>
        <taxon>Actinopterygii</taxon>
        <taxon>Neopterygii</taxon>
        <taxon>Teleostei</taxon>
        <taxon>Ostariophysi</taxon>
        <taxon>Gymnotiformes</taxon>
        <taxon>Gymnotoidei</taxon>
        <taxon>Gymnotidae</taxon>
        <taxon>Electrophorus</taxon>
    </lineage>
</organism>
<proteinExistence type="predicted"/>
<dbReference type="Pfam" id="PF16178">
    <property type="entry name" value="Anoct_dimer"/>
    <property type="match status" value="1"/>
</dbReference>
<dbReference type="Ensembl" id="ENSEEET00000057902.1">
    <property type="protein sequence ID" value="ENSEEEP00000053346.1"/>
    <property type="gene ID" value="ENSEEEG00000025552.1"/>
</dbReference>
<dbReference type="Proteomes" id="UP000314983">
    <property type="component" value="Chromosome 1"/>
</dbReference>
<dbReference type="PANTHER" id="PTHR12308:SF13">
    <property type="entry name" value="ANOCTAMIN-1"/>
    <property type="match status" value="1"/>
</dbReference>
<dbReference type="AlphaFoldDB" id="A0AAY5E8W6"/>
<dbReference type="GO" id="GO:0005229">
    <property type="term" value="F:intracellularly calcium-gated chloride channel activity"/>
    <property type="evidence" value="ECO:0007669"/>
    <property type="project" value="TreeGrafter"/>
</dbReference>
<keyword evidence="1" id="KW-0175">Coiled coil</keyword>
<evidence type="ECO:0000313" key="3">
    <source>
        <dbReference type="Ensembl" id="ENSEEEP00000053346.1"/>
    </source>
</evidence>
<sequence>PRPYQNHICLDLKQNLISFVSASPLSPSPKSLKGPLHSDLGPYFWDGQRRIDYVLTYSVVKAPRARRVPSNSFIRSLRESLNRSFRHTRAVAPPEKDPEIDMQEQRLDHHEDDMHFQREEFEQKLADMGLELEREEGTKVPGVGFLKIHAPWSVLCREAEFMKLKMPTKKVCSLLPENNVLGASGVFYSKLQPELSLEDNRMHSEKHLSYPFSREKQHL</sequence>
<dbReference type="InterPro" id="IPR007632">
    <property type="entry name" value="Anoctamin"/>
</dbReference>
<reference evidence="3" key="3">
    <citation type="submission" date="2025-09" db="UniProtKB">
        <authorList>
            <consortium name="Ensembl"/>
        </authorList>
    </citation>
    <scope>IDENTIFICATION</scope>
</reference>
<dbReference type="InterPro" id="IPR032394">
    <property type="entry name" value="Anoct_dimer"/>
</dbReference>
<dbReference type="GeneTree" id="ENSGT00940000157182"/>
<name>A0AAY5E8W6_ELEEL</name>
<feature type="coiled-coil region" evidence="1">
    <location>
        <begin position="100"/>
        <end position="138"/>
    </location>
</feature>
<protein>
    <recommendedName>
        <fullName evidence="2">Anoctamin dimerisation domain-containing protein</fullName>
    </recommendedName>
</protein>
<evidence type="ECO:0000256" key="1">
    <source>
        <dbReference type="SAM" id="Coils"/>
    </source>
</evidence>
<reference evidence="3 4" key="1">
    <citation type="submission" date="2020-05" db="EMBL/GenBank/DDBJ databases">
        <title>Electrophorus electricus (electric eel) genome, fEleEle1, primary haplotype.</title>
        <authorList>
            <person name="Myers G."/>
            <person name="Meyer A."/>
            <person name="Fedrigo O."/>
            <person name="Formenti G."/>
            <person name="Rhie A."/>
            <person name="Tracey A."/>
            <person name="Sims Y."/>
            <person name="Jarvis E.D."/>
        </authorList>
    </citation>
    <scope>NUCLEOTIDE SEQUENCE [LARGE SCALE GENOMIC DNA]</scope>
</reference>
<dbReference type="PANTHER" id="PTHR12308">
    <property type="entry name" value="ANOCTAMIN"/>
    <property type="match status" value="1"/>
</dbReference>
<accession>A0AAY5E8W6</accession>
<dbReference type="GO" id="GO:0005886">
    <property type="term" value="C:plasma membrane"/>
    <property type="evidence" value="ECO:0007669"/>
    <property type="project" value="TreeGrafter"/>
</dbReference>
<evidence type="ECO:0000313" key="4">
    <source>
        <dbReference type="Proteomes" id="UP000314983"/>
    </source>
</evidence>
<keyword evidence="4" id="KW-1185">Reference proteome</keyword>
<dbReference type="GO" id="GO:0046983">
    <property type="term" value="F:protein dimerization activity"/>
    <property type="evidence" value="ECO:0007669"/>
    <property type="project" value="InterPro"/>
</dbReference>
<reference evidence="3" key="2">
    <citation type="submission" date="2025-08" db="UniProtKB">
        <authorList>
            <consortium name="Ensembl"/>
        </authorList>
    </citation>
    <scope>IDENTIFICATION</scope>
</reference>
<feature type="domain" description="Anoctamin dimerisation" evidence="2">
    <location>
        <begin position="43"/>
        <end position="218"/>
    </location>
</feature>
<evidence type="ECO:0000259" key="2">
    <source>
        <dbReference type="Pfam" id="PF16178"/>
    </source>
</evidence>